<dbReference type="Pfam" id="PF00534">
    <property type="entry name" value="Glycos_transf_1"/>
    <property type="match status" value="1"/>
</dbReference>
<gene>
    <name evidence="6" type="ORF">BV510_03995</name>
    <name evidence="7" type="ORF">CRI78_14840</name>
</gene>
<reference evidence="7 9" key="2">
    <citation type="submission" date="2017-10" db="EMBL/GenBank/DDBJ databases">
        <title>The new phylogeny of genus Mycobacterium.</title>
        <authorList>
            <person name="Tortoli E."/>
            <person name="Trovato A."/>
            <person name="Cirillo D.M."/>
        </authorList>
    </citation>
    <scope>NUCLEOTIDE SEQUENCE [LARGE SCALE GENOMIC DNA]</scope>
    <source>
        <strain evidence="7 9">IP141170001</strain>
    </source>
</reference>
<dbReference type="EMBL" id="MIJD01000023">
    <property type="protein sequence ID" value="OPE55661.1"/>
    <property type="molecule type" value="Genomic_DNA"/>
</dbReference>
<feature type="domain" description="Glycosyltransferase subfamily 4-like N-terminal" evidence="5">
    <location>
        <begin position="23"/>
        <end position="182"/>
    </location>
</feature>
<evidence type="ECO:0000313" key="7">
    <source>
        <dbReference type="EMBL" id="PEG53641.1"/>
    </source>
</evidence>
<dbReference type="EMBL" id="PDCR01000018">
    <property type="protein sequence ID" value="PEG53641.1"/>
    <property type="molecule type" value="Genomic_DNA"/>
</dbReference>
<evidence type="ECO:0000313" key="9">
    <source>
        <dbReference type="Proteomes" id="UP000220340"/>
    </source>
</evidence>
<dbReference type="RefSeq" id="WP_073855625.1">
    <property type="nucleotide sequence ID" value="NZ_BAAATC010000009.1"/>
</dbReference>
<evidence type="ECO:0000259" key="4">
    <source>
        <dbReference type="Pfam" id="PF00534"/>
    </source>
</evidence>
<dbReference type="InterPro" id="IPR028098">
    <property type="entry name" value="Glyco_trans_4-like_N"/>
</dbReference>
<dbReference type="PANTHER" id="PTHR12526:SF595">
    <property type="entry name" value="BLL5217 PROTEIN"/>
    <property type="match status" value="1"/>
</dbReference>
<name>A0A1Q4HI07_9MYCO</name>
<accession>A0A1Q4HI07</accession>
<dbReference type="Pfam" id="PF13439">
    <property type="entry name" value="Glyco_transf_4"/>
    <property type="match status" value="1"/>
</dbReference>
<feature type="compositionally biased region" description="Basic and acidic residues" evidence="3">
    <location>
        <begin position="375"/>
        <end position="384"/>
    </location>
</feature>
<evidence type="ECO:0000256" key="2">
    <source>
        <dbReference type="ARBA" id="ARBA00022679"/>
    </source>
</evidence>
<proteinExistence type="predicted"/>
<reference evidence="6 8" key="1">
    <citation type="submission" date="2016-09" db="EMBL/GenBank/DDBJ databases">
        <title>genome sequences of unsequenced Mycobacteria.</title>
        <authorList>
            <person name="Greninger A.L."/>
            <person name="Jerome K.R."/>
            <person name="Mcnair B."/>
            <person name="Wallis C."/>
            <person name="Fang F."/>
        </authorList>
    </citation>
    <scope>NUCLEOTIDE SEQUENCE [LARGE SCALE GENOMIC DNA]</scope>
    <source>
        <strain evidence="6 8">BM1</strain>
    </source>
</reference>
<evidence type="ECO:0000313" key="8">
    <source>
        <dbReference type="Proteomes" id="UP000191039"/>
    </source>
</evidence>
<dbReference type="InterPro" id="IPR001296">
    <property type="entry name" value="Glyco_trans_1"/>
</dbReference>
<dbReference type="Proteomes" id="UP000220340">
    <property type="component" value="Unassembled WGS sequence"/>
</dbReference>
<evidence type="ECO:0000256" key="3">
    <source>
        <dbReference type="SAM" id="MobiDB-lite"/>
    </source>
</evidence>
<dbReference type="GO" id="GO:0016757">
    <property type="term" value="F:glycosyltransferase activity"/>
    <property type="evidence" value="ECO:0007669"/>
    <property type="project" value="UniProtKB-KW"/>
</dbReference>
<dbReference type="Gene3D" id="3.40.50.2000">
    <property type="entry name" value="Glycogen Phosphorylase B"/>
    <property type="match status" value="2"/>
</dbReference>
<feature type="region of interest" description="Disordered" evidence="3">
    <location>
        <begin position="372"/>
        <end position="412"/>
    </location>
</feature>
<dbReference type="PANTHER" id="PTHR12526">
    <property type="entry name" value="GLYCOSYLTRANSFERASE"/>
    <property type="match status" value="1"/>
</dbReference>
<sequence>MTGPLRIAVIASNRFPIRQPFAGGLESHVWHLTRALADRGHDVSLFAGNGSDVAPGCRTLAVRRLMLSDAASRDISMPGEAFMNDHHAYLSVMLELARSGTAGFDVVHNHSLHHLPVAMAPMLSVPMLTTVHTPPTPWLESALTATAGEGTRLAAVSRHTARSWSHIAPDIEVVPNGIDTARWSLGPGGENLIWFGRITPEKGTHLAVAAARAAGVPLVLAGPVSDPAYFAESVEPVLSEQVRYAGHLTHGELLNLVGASSAALVTPMWDEPYGLVVAEAMSCGTPVIAFDRGGIRELLAPPGGRLVAPGDVDAMAAAIAEVGDLDRRAVRQHAVDRCSADAMLNTYLALYQQMITETGGSDDDRLLRAPSRFRAPGEGDEHIRTAQPSGHGADQSAGTRTESVHLRCPASA</sequence>
<organism evidence="7 9">
    <name type="scientific">Mycolicibacterium diernhoferi</name>
    <dbReference type="NCBI Taxonomy" id="1801"/>
    <lineage>
        <taxon>Bacteria</taxon>
        <taxon>Bacillati</taxon>
        <taxon>Actinomycetota</taxon>
        <taxon>Actinomycetes</taxon>
        <taxon>Mycobacteriales</taxon>
        <taxon>Mycobacteriaceae</taxon>
        <taxon>Mycolicibacterium</taxon>
    </lineage>
</organism>
<keyword evidence="2 7" id="KW-0808">Transferase</keyword>
<comment type="caution">
    <text evidence="7">The sequence shown here is derived from an EMBL/GenBank/DDBJ whole genome shotgun (WGS) entry which is preliminary data.</text>
</comment>
<dbReference type="Proteomes" id="UP000191039">
    <property type="component" value="Unassembled WGS sequence"/>
</dbReference>
<dbReference type="AlphaFoldDB" id="A0A1Q4HI07"/>
<dbReference type="OrthoDB" id="9809227at2"/>
<keyword evidence="1" id="KW-0328">Glycosyltransferase</keyword>
<evidence type="ECO:0000313" key="6">
    <source>
        <dbReference type="EMBL" id="OPE55661.1"/>
    </source>
</evidence>
<dbReference type="STRING" id="1801.BRW64_07875"/>
<feature type="domain" description="Glycosyl transferase family 1" evidence="4">
    <location>
        <begin position="192"/>
        <end position="323"/>
    </location>
</feature>
<dbReference type="SUPFAM" id="SSF53756">
    <property type="entry name" value="UDP-Glycosyltransferase/glycogen phosphorylase"/>
    <property type="match status" value="1"/>
</dbReference>
<evidence type="ECO:0000259" key="5">
    <source>
        <dbReference type="Pfam" id="PF13439"/>
    </source>
</evidence>
<keyword evidence="9" id="KW-1185">Reference proteome</keyword>
<evidence type="ECO:0000256" key="1">
    <source>
        <dbReference type="ARBA" id="ARBA00022676"/>
    </source>
</evidence>
<protein>
    <submittedName>
        <fullName evidence="6">Glycosyl transferase family 1</fullName>
    </submittedName>
    <submittedName>
        <fullName evidence="7">Glycosyltransferase family 4 protein</fullName>
    </submittedName>
</protein>